<evidence type="ECO:0000259" key="4">
    <source>
        <dbReference type="Pfam" id="PF18297"/>
    </source>
</evidence>
<accession>A0A1W9S3L2</accession>
<evidence type="ECO:0000313" key="6">
    <source>
        <dbReference type="Proteomes" id="UP000192611"/>
    </source>
</evidence>
<organism evidence="5 6">
    <name type="scientific">Candidatus Coatesbacteria bacterium 4484_99</name>
    <dbReference type="NCBI Taxonomy" id="1970774"/>
    <lineage>
        <taxon>Bacteria</taxon>
        <taxon>Candidatus Coatesiibacteriota</taxon>
    </lineage>
</organism>
<gene>
    <name evidence="5" type="ORF">B6D57_00410</name>
</gene>
<dbReference type="Gene3D" id="3.40.50.620">
    <property type="entry name" value="HUPs"/>
    <property type="match status" value="1"/>
</dbReference>
<reference evidence="6" key="1">
    <citation type="submission" date="2017-03" db="EMBL/GenBank/DDBJ databases">
        <title>Novel pathways for hydrocarbon cycling and metabolic interdependencies in hydrothermal sediment communities.</title>
        <authorList>
            <person name="Dombrowski N."/>
            <person name="Seitz K."/>
            <person name="Teske A."/>
            <person name="Baker B."/>
        </authorList>
    </citation>
    <scope>NUCLEOTIDE SEQUENCE [LARGE SCALE GENOMIC DNA]</scope>
</reference>
<comment type="caution">
    <text evidence="5">The sequence shown here is derived from an EMBL/GenBank/DDBJ whole genome shotgun (WGS) entry which is preliminary data.</text>
</comment>
<dbReference type="InterPro" id="IPR014729">
    <property type="entry name" value="Rossmann-like_a/b/a_fold"/>
</dbReference>
<feature type="domain" description="Thil AANH" evidence="3">
    <location>
        <begin position="3"/>
        <end position="145"/>
    </location>
</feature>
<dbReference type="GO" id="GO:0004810">
    <property type="term" value="F:CCA tRNA nucleotidyltransferase activity"/>
    <property type="evidence" value="ECO:0007669"/>
    <property type="project" value="InterPro"/>
</dbReference>
<evidence type="ECO:0000313" key="5">
    <source>
        <dbReference type="EMBL" id="OQX91242.1"/>
    </source>
</evidence>
<keyword evidence="2" id="KW-0067">ATP-binding</keyword>
<keyword evidence="1" id="KW-0547">Nucleotide-binding</keyword>
<evidence type="ECO:0000259" key="3">
    <source>
        <dbReference type="Pfam" id="PF02568"/>
    </source>
</evidence>
<dbReference type="InterPro" id="IPR020536">
    <property type="entry name" value="ThiI_AANH"/>
</dbReference>
<proteinExistence type="predicted"/>
<protein>
    <submittedName>
        <fullName evidence="5">Uncharacterized protein</fullName>
    </submittedName>
</protein>
<evidence type="ECO:0000256" key="2">
    <source>
        <dbReference type="ARBA" id="ARBA00022840"/>
    </source>
</evidence>
<dbReference type="GO" id="GO:0005524">
    <property type="term" value="F:ATP binding"/>
    <property type="evidence" value="ECO:0007669"/>
    <property type="project" value="UniProtKB-KW"/>
</dbReference>
<feature type="domain" description="NFACT protein RNA binding" evidence="4">
    <location>
        <begin position="227"/>
        <end position="302"/>
    </location>
</feature>
<dbReference type="Proteomes" id="UP000192611">
    <property type="component" value="Unassembled WGS sequence"/>
</dbReference>
<name>A0A1W9S3L2_9BACT</name>
<dbReference type="Pfam" id="PF02568">
    <property type="entry name" value="ThiI"/>
    <property type="match status" value="1"/>
</dbReference>
<dbReference type="SUPFAM" id="SSF52402">
    <property type="entry name" value="Adenine nucleotide alpha hydrolases-like"/>
    <property type="match status" value="1"/>
</dbReference>
<dbReference type="InterPro" id="IPR059101">
    <property type="entry name" value="NFACT-R_2"/>
</dbReference>
<dbReference type="EMBL" id="NATQ01000005">
    <property type="protein sequence ID" value="OQX91242.1"/>
    <property type="molecule type" value="Genomic_DNA"/>
</dbReference>
<dbReference type="AlphaFoldDB" id="A0A1W9S3L2"/>
<sequence>MSMKAVGLFSGGLDSIIACHLILDQNIQVICLHINAPFIVSEINAVEKSFRTLRDRGAELVVEELSSDFLNILMAPKHGYGSQMNPCIDCHIYMLRAGKNLMVEIGAEFVFTGDVLGERPMSQSKGALDIIEKESGLEGMLLRPLSAKLLKPTEVEIDGRVDRDRLLDIKGRSRSRQLELAEVYGLEFIPSPAGGCLLTDVAYARKVEEAMEHKELSLELLHLFRYGRHFRLPSGSRLIVGRNESENKVLEGFSGDEYILLEPKKDMGPTCLLIGDDDIELASSIMARYCDGEGDVRVRVNRGGLELELLAKRLEDSRVRELMVK</sequence>
<dbReference type="Pfam" id="PF18297">
    <property type="entry name" value="NFACT-R_2"/>
    <property type="match status" value="1"/>
</dbReference>
<evidence type="ECO:0000256" key="1">
    <source>
        <dbReference type="ARBA" id="ARBA00022741"/>
    </source>
</evidence>